<reference evidence="3" key="1">
    <citation type="journal article" date="2014" name="Science">
        <title>The coffee genome provides insight into the convergent evolution of caffeine biosynthesis.</title>
        <authorList>
            <person name="Denoeud F."/>
            <person name="Carretero-Paulet L."/>
            <person name="Dereeper A."/>
            <person name="Droc G."/>
            <person name="Guyot R."/>
            <person name="Pietrella M."/>
            <person name="Zheng C."/>
            <person name="Alberti A."/>
            <person name="Anthony F."/>
            <person name="Aprea G."/>
            <person name="Aury J.M."/>
            <person name="Bento P."/>
            <person name="Bernard M."/>
            <person name="Bocs S."/>
            <person name="Campa C."/>
            <person name="Cenci A."/>
            <person name="Combes M.C."/>
            <person name="Crouzillat D."/>
            <person name="Da Silva C."/>
            <person name="Daddiego L."/>
            <person name="De Bellis F."/>
            <person name="Dussert S."/>
            <person name="Garsmeur O."/>
            <person name="Gayraud T."/>
            <person name="Guignon V."/>
            <person name="Jahn K."/>
            <person name="Jamilloux V."/>
            <person name="Joet T."/>
            <person name="Labadie K."/>
            <person name="Lan T."/>
            <person name="Leclercq J."/>
            <person name="Lepelley M."/>
            <person name="Leroy T."/>
            <person name="Li L.T."/>
            <person name="Librado P."/>
            <person name="Lopez L."/>
            <person name="Munoz A."/>
            <person name="Noel B."/>
            <person name="Pallavicini A."/>
            <person name="Perrotta G."/>
            <person name="Poncet V."/>
            <person name="Pot D."/>
            <person name="Priyono X."/>
            <person name="Rigoreau M."/>
            <person name="Rouard M."/>
            <person name="Rozas J."/>
            <person name="Tranchant-Dubreuil C."/>
            <person name="VanBuren R."/>
            <person name="Zhang Q."/>
            <person name="Andrade A.C."/>
            <person name="Argout X."/>
            <person name="Bertrand B."/>
            <person name="de Kochko A."/>
            <person name="Graziosi G."/>
            <person name="Henry R.J."/>
            <person name="Jayarama X."/>
            <person name="Ming R."/>
            <person name="Nagai C."/>
            <person name="Rounsley S."/>
            <person name="Sankoff D."/>
            <person name="Giuliano G."/>
            <person name="Albert V.A."/>
            <person name="Wincker P."/>
            <person name="Lashermes P."/>
        </authorList>
    </citation>
    <scope>NUCLEOTIDE SEQUENCE [LARGE SCALE GENOMIC DNA]</scope>
    <source>
        <strain evidence="3">cv. DH200-94</strain>
    </source>
</reference>
<accession>A0A068TUY3</accession>
<dbReference type="EMBL" id="HG739087">
    <property type="protein sequence ID" value="CDO99143.1"/>
    <property type="molecule type" value="Genomic_DNA"/>
</dbReference>
<proteinExistence type="predicted"/>
<dbReference type="Proteomes" id="UP000295252">
    <property type="component" value="Chromosome V"/>
</dbReference>
<evidence type="ECO:0000256" key="1">
    <source>
        <dbReference type="SAM" id="SignalP"/>
    </source>
</evidence>
<gene>
    <name evidence="2" type="ORF">GSCOC_T00026188001</name>
</gene>
<dbReference type="InParanoid" id="A0A068TUY3"/>
<protein>
    <submittedName>
        <fullName evidence="2">Uncharacterized protein</fullName>
    </submittedName>
</protein>
<sequence>MLISLLFKLFSQGLNASSKLLTPCKACIIAGIHPPYLSHFIEHFVCTFSTTTPCVSVPILLSFLVSPSGFPEKLLILIFKPSFSPFLLSELLLWDFSKTTLWPPLGLHFPSKLSWFPLFPSRFPTKPFWVILKLPLFSSESSEL</sequence>
<organism evidence="2 3">
    <name type="scientific">Coffea canephora</name>
    <name type="common">Robusta coffee</name>
    <dbReference type="NCBI Taxonomy" id="49390"/>
    <lineage>
        <taxon>Eukaryota</taxon>
        <taxon>Viridiplantae</taxon>
        <taxon>Streptophyta</taxon>
        <taxon>Embryophyta</taxon>
        <taxon>Tracheophyta</taxon>
        <taxon>Spermatophyta</taxon>
        <taxon>Magnoliopsida</taxon>
        <taxon>eudicotyledons</taxon>
        <taxon>Gunneridae</taxon>
        <taxon>Pentapetalae</taxon>
        <taxon>asterids</taxon>
        <taxon>lamiids</taxon>
        <taxon>Gentianales</taxon>
        <taxon>Rubiaceae</taxon>
        <taxon>Ixoroideae</taxon>
        <taxon>Gardenieae complex</taxon>
        <taxon>Bertiereae - Coffeeae clade</taxon>
        <taxon>Coffeeae</taxon>
        <taxon>Coffea</taxon>
    </lineage>
</organism>
<evidence type="ECO:0000313" key="2">
    <source>
        <dbReference type="EMBL" id="CDO99143.1"/>
    </source>
</evidence>
<keyword evidence="1" id="KW-0732">Signal</keyword>
<dbReference type="Gramene" id="CDO99143">
    <property type="protein sequence ID" value="CDO99143"/>
    <property type="gene ID" value="GSCOC_T00026188001"/>
</dbReference>
<keyword evidence="3" id="KW-1185">Reference proteome</keyword>
<dbReference type="AlphaFoldDB" id="A0A068TUY3"/>
<evidence type="ECO:0000313" key="3">
    <source>
        <dbReference type="Proteomes" id="UP000295252"/>
    </source>
</evidence>
<feature type="chain" id="PRO_5001654237" evidence="1">
    <location>
        <begin position="17"/>
        <end position="144"/>
    </location>
</feature>
<name>A0A068TUY3_COFCA</name>
<feature type="signal peptide" evidence="1">
    <location>
        <begin position="1"/>
        <end position="16"/>
    </location>
</feature>